<reference evidence="9 10" key="1">
    <citation type="submission" date="2018-04" db="EMBL/GenBank/DDBJ databases">
        <title>Genomic Encyclopedia of Type Strains, Phase III (KMG-III): the genomes of soil and plant-associated and newly described type strains.</title>
        <authorList>
            <person name="Whitman W."/>
        </authorList>
    </citation>
    <scope>NUCLEOTIDE SEQUENCE [LARGE SCALE GENOMIC DNA]</scope>
    <source>
        <strain evidence="9 10">NW12</strain>
    </source>
</reference>
<gene>
    <name evidence="9" type="ORF">C8J24_1768</name>
</gene>
<comment type="caution">
    <text evidence="9">The sequence shown here is derived from an EMBL/GenBank/DDBJ whole genome shotgun (WGS) entry which is preliminary data.</text>
</comment>
<dbReference type="InterPro" id="IPR050297">
    <property type="entry name" value="LipidA_mod_glycosyltrf_83"/>
</dbReference>
<feature type="transmembrane region" description="Helical" evidence="8">
    <location>
        <begin position="145"/>
        <end position="165"/>
    </location>
</feature>
<sequence length="497" mass="53185">MRVKRVDQHGGSPAAAGRLRAPLMLALMLVAVAAFRIHTAQYSLWYDELASLEFARQPVSRLWSSWMLRETNPPLFYTMLSGWIALVGNGDVVLRLLPIATGIAAIGAAFGLGRAVGDAKVGLLAAALLSLSALGTDLSQQVRGYALAQLAVLLACIGMVHYLRLRTSGGLLLYGIATLVALYTHTTLALFAGLAGVTMLWLLQGDRPAQARWLATNVAVLAGWGWWAMISVRQMTMPVTNIAWIATPSWRDSVAMTAQVYLPFYADRPGLAGTLLLAAMFAALAVCAVRAARPEIRLLAVVTIGAPVLLFAISQRVPIFLPRTLSWASGPELVLVALGVTRIPSLLVARAGGILLLGLSAVGLANWLPNRERDHWDQAAALVERHRPSLVIVGDDAVALAIDHYRADNGQRGPRPLVVQSAGRERWADGLYAGSHLSARAVRDRLRGAPCAVVVGWGPFRSPMLDDPSVAVEPLTHDSAPSVALIRLKGVHGICRA</sequence>
<keyword evidence="2" id="KW-1003">Cell membrane</keyword>
<dbReference type="GO" id="GO:0016763">
    <property type="term" value="F:pentosyltransferase activity"/>
    <property type="evidence" value="ECO:0007669"/>
    <property type="project" value="TreeGrafter"/>
</dbReference>
<keyword evidence="6 8" id="KW-1133">Transmembrane helix</keyword>
<organism evidence="9 10">
    <name type="scientific">Sphingomonas aerolata</name>
    <dbReference type="NCBI Taxonomy" id="185951"/>
    <lineage>
        <taxon>Bacteria</taxon>
        <taxon>Pseudomonadati</taxon>
        <taxon>Pseudomonadota</taxon>
        <taxon>Alphaproteobacteria</taxon>
        <taxon>Sphingomonadales</taxon>
        <taxon>Sphingomonadaceae</taxon>
        <taxon>Sphingomonas</taxon>
    </lineage>
</organism>
<dbReference type="GO" id="GO:0009103">
    <property type="term" value="P:lipopolysaccharide biosynthetic process"/>
    <property type="evidence" value="ECO:0007669"/>
    <property type="project" value="UniProtKB-ARBA"/>
</dbReference>
<protein>
    <submittedName>
        <fullName evidence="9">Dolichyl-phosphate-mannose-protein mannosyltransferase</fullName>
    </submittedName>
</protein>
<dbReference type="GO" id="GO:0005886">
    <property type="term" value="C:plasma membrane"/>
    <property type="evidence" value="ECO:0007669"/>
    <property type="project" value="UniProtKB-SubCell"/>
</dbReference>
<keyword evidence="4 9" id="KW-0808">Transferase</keyword>
<evidence type="ECO:0000313" key="10">
    <source>
        <dbReference type="Proteomes" id="UP000240996"/>
    </source>
</evidence>
<evidence type="ECO:0000256" key="8">
    <source>
        <dbReference type="SAM" id="Phobius"/>
    </source>
</evidence>
<evidence type="ECO:0000313" key="9">
    <source>
        <dbReference type="EMBL" id="PTM45544.1"/>
    </source>
</evidence>
<accession>A0A2T4YPW0</accession>
<name>A0A2T4YPW0_9SPHN</name>
<comment type="subcellular location">
    <subcellularLocation>
        <location evidence="1">Cell membrane</location>
        <topology evidence="1">Multi-pass membrane protein</topology>
    </subcellularLocation>
</comment>
<keyword evidence="3 9" id="KW-0328">Glycosyltransferase</keyword>
<proteinExistence type="predicted"/>
<dbReference type="GO" id="GO:0010041">
    <property type="term" value="P:response to iron(III) ion"/>
    <property type="evidence" value="ECO:0007669"/>
    <property type="project" value="TreeGrafter"/>
</dbReference>
<dbReference type="Proteomes" id="UP000240996">
    <property type="component" value="Unassembled WGS sequence"/>
</dbReference>
<dbReference type="AlphaFoldDB" id="A0A2T4YPW0"/>
<dbReference type="PANTHER" id="PTHR33908:SF3">
    <property type="entry name" value="UNDECAPRENYL PHOSPHATE-ALPHA-4-AMINO-4-DEOXY-L-ARABINOSE ARABINOSYL TRANSFERASE"/>
    <property type="match status" value="1"/>
</dbReference>
<feature type="transmembrane region" description="Helical" evidence="8">
    <location>
        <begin position="96"/>
        <end position="115"/>
    </location>
</feature>
<evidence type="ECO:0000256" key="5">
    <source>
        <dbReference type="ARBA" id="ARBA00022692"/>
    </source>
</evidence>
<evidence type="ECO:0000256" key="1">
    <source>
        <dbReference type="ARBA" id="ARBA00004651"/>
    </source>
</evidence>
<feature type="transmembrane region" description="Helical" evidence="8">
    <location>
        <begin position="21"/>
        <end position="39"/>
    </location>
</feature>
<feature type="transmembrane region" description="Helical" evidence="8">
    <location>
        <begin position="347"/>
        <end position="368"/>
    </location>
</feature>
<evidence type="ECO:0000256" key="3">
    <source>
        <dbReference type="ARBA" id="ARBA00022676"/>
    </source>
</evidence>
<feature type="transmembrane region" description="Helical" evidence="8">
    <location>
        <begin position="171"/>
        <end position="201"/>
    </location>
</feature>
<keyword evidence="7 8" id="KW-0472">Membrane</keyword>
<evidence type="ECO:0000256" key="7">
    <source>
        <dbReference type="ARBA" id="ARBA00023136"/>
    </source>
</evidence>
<feature type="transmembrane region" description="Helical" evidence="8">
    <location>
        <begin position="296"/>
        <end position="314"/>
    </location>
</feature>
<feature type="transmembrane region" description="Helical" evidence="8">
    <location>
        <begin position="270"/>
        <end position="289"/>
    </location>
</feature>
<feature type="transmembrane region" description="Helical" evidence="8">
    <location>
        <begin position="213"/>
        <end position="230"/>
    </location>
</feature>
<dbReference type="EMBL" id="PZZN01000002">
    <property type="protein sequence ID" value="PTM45544.1"/>
    <property type="molecule type" value="Genomic_DNA"/>
</dbReference>
<evidence type="ECO:0000256" key="4">
    <source>
        <dbReference type="ARBA" id="ARBA00022679"/>
    </source>
</evidence>
<dbReference type="PANTHER" id="PTHR33908">
    <property type="entry name" value="MANNOSYLTRANSFERASE YKCB-RELATED"/>
    <property type="match status" value="1"/>
</dbReference>
<keyword evidence="5 8" id="KW-0812">Transmembrane</keyword>
<keyword evidence="10" id="KW-1185">Reference proteome</keyword>
<evidence type="ECO:0000256" key="6">
    <source>
        <dbReference type="ARBA" id="ARBA00022989"/>
    </source>
</evidence>
<evidence type="ECO:0000256" key="2">
    <source>
        <dbReference type="ARBA" id="ARBA00022475"/>
    </source>
</evidence>